<gene>
    <name evidence="2" type="ORF">U1T56_12070</name>
</gene>
<dbReference type="Proteomes" id="UP001375743">
    <property type="component" value="Unassembled WGS sequence"/>
</dbReference>
<dbReference type="RefSeq" id="WP_418159731.1">
    <property type="nucleotide sequence ID" value="NZ_JBBLZC010000010.1"/>
</dbReference>
<accession>A0ABU8XS62</accession>
<evidence type="ECO:0000256" key="1">
    <source>
        <dbReference type="SAM" id="SignalP"/>
    </source>
</evidence>
<feature type="chain" id="PRO_5046631158" evidence="1">
    <location>
        <begin position="30"/>
        <end position="225"/>
    </location>
</feature>
<organism evidence="2 3">
    <name type="scientific">Benzoatithermus flavus</name>
    <dbReference type="NCBI Taxonomy" id="3108223"/>
    <lineage>
        <taxon>Bacteria</taxon>
        <taxon>Pseudomonadati</taxon>
        <taxon>Pseudomonadota</taxon>
        <taxon>Alphaproteobacteria</taxon>
        <taxon>Geminicoccales</taxon>
        <taxon>Geminicoccaceae</taxon>
        <taxon>Benzoatithermus</taxon>
    </lineage>
</organism>
<evidence type="ECO:0000313" key="3">
    <source>
        <dbReference type="Proteomes" id="UP001375743"/>
    </source>
</evidence>
<feature type="signal peptide" evidence="1">
    <location>
        <begin position="1"/>
        <end position="29"/>
    </location>
</feature>
<evidence type="ECO:0000313" key="2">
    <source>
        <dbReference type="EMBL" id="MEK0083889.1"/>
    </source>
</evidence>
<keyword evidence="3" id="KW-1185">Reference proteome</keyword>
<keyword evidence="1" id="KW-0732">Signal</keyword>
<name>A0ABU8XS62_9PROT</name>
<reference evidence="2 3" key="1">
    <citation type="submission" date="2024-01" db="EMBL/GenBank/DDBJ databases">
        <title>Multi-omics insights into the function and evolution of sodium benzoate biodegradation pathways in Benzoatithermus flavus gen. nov., sp. nov. from hot spring.</title>
        <authorList>
            <person name="Hu C.-J."/>
            <person name="Li W.-J."/>
        </authorList>
    </citation>
    <scope>NUCLEOTIDE SEQUENCE [LARGE SCALE GENOMIC DNA]</scope>
    <source>
        <strain evidence="2 3">SYSU G07066</strain>
    </source>
</reference>
<protein>
    <submittedName>
        <fullName evidence="2">Uncharacterized protein</fullName>
    </submittedName>
</protein>
<comment type="caution">
    <text evidence="2">The sequence shown here is derived from an EMBL/GenBank/DDBJ whole genome shotgun (WGS) entry which is preliminary data.</text>
</comment>
<sequence length="225" mass="24367">MLTSSSVKAAAAGLALATALLVAPSAGWAAKESFAYAPPERAPKGQRSRFVNEAPDAVLQTIWTSLEEQGFRIESVDPQQRLVVARYSGDPRPFLDCGVVTLLVDGRPAEPPRTYGANKAEVRTGKWPKGRRYGLLRTLRLDARLVARVEPRGKGAKIYSDAIYVATKSIHRLRKGGKPDELVNRETISFTSAGSGRFAKGTICVGNGRLESVVFEPFRKSDAAP</sequence>
<proteinExistence type="predicted"/>
<dbReference type="EMBL" id="JBBLZC010000010">
    <property type="protein sequence ID" value="MEK0083889.1"/>
    <property type="molecule type" value="Genomic_DNA"/>
</dbReference>